<feature type="transmembrane region" description="Helical" evidence="2">
    <location>
        <begin position="25"/>
        <end position="50"/>
    </location>
</feature>
<evidence type="ECO:0000313" key="3">
    <source>
        <dbReference type="EMBL" id="KAK9508577.1"/>
    </source>
</evidence>
<feature type="transmembrane region" description="Helical" evidence="2">
    <location>
        <begin position="71"/>
        <end position="90"/>
    </location>
</feature>
<feature type="compositionally biased region" description="Low complexity" evidence="1">
    <location>
        <begin position="147"/>
        <end position="158"/>
    </location>
</feature>
<name>A0AAW1DDS1_9HEMI</name>
<dbReference type="EMBL" id="JAPXFL010000003">
    <property type="protein sequence ID" value="KAK9508577.1"/>
    <property type="molecule type" value="Genomic_DNA"/>
</dbReference>
<dbReference type="AlphaFoldDB" id="A0AAW1DDS1"/>
<evidence type="ECO:0000313" key="4">
    <source>
        <dbReference type="Proteomes" id="UP001461498"/>
    </source>
</evidence>
<reference evidence="3 4" key="1">
    <citation type="submission" date="2022-12" db="EMBL/GenBank/DDBJ databases">
        <title>Chromosome-level genome assembly of true bugs.</title>
        <authorList>
            <person name="Ma L."/>
            <person name="Li H."/>
        </authorList>
    </citation>
    <scope>NUCLEOTIDE SEQUENCE [LARGE SCALE GENOMIC DNA]</scope>
    <source>
        <strain evidence="3">Lab_2022b</strain>
    </source>
</reference>
<feature type="compositionally biased region" description="Polar residues" evidence="1">
    <location>
        <begin position="159"/>
        <end position="169"/>
    </location>
</feature>
<keyword evidence="4" id="KW-1185">Reference proteome</keyword>
<gene>
    <name evidence="3" type="ORF">O3M35_006108</name>
</gene>
<accession>A0AAW1DDS1</accession>
<keyword evidence="2" id="KW-0472">Membrane</keyword>
<organism evidence="3 4">
    <name type="scientific">Rhynocoris fuscipes</name>
    <dbReference type="NCBI Taxonomy" id="488301"/>
    <lineage>
        <taxon>Eukaryota</taxon>
        <taxon>Metazoa</taxon>
        <taxon>Ecdysozoa</taxon>
        <taxon>Arthropoda</taxon>
        <taxon>Hexapoda</taxon>
        <taxon>Insecta</taxon>
        <taxon>Pterygota</taxon>
        <taxon>Neoptera</taxon>
        <taxon>Paraneoptera</taxon>
        <taxon>Hemiptera</taxon>
        <taxon>Heteroptera</taxon>
        <taxon>Panheteroptera</taxon>
        <taxon>Cimicomorpha</taxon>
        <taxon>Reduviidae</taxon>
        <taxon>Harpactorinae</taxon>
        <taxon>Harpactorini</taxon>
        <taxon>Rhynocoris</taxon>
    </lineage>
</organism>
<keyword evidence="2" id="KW-0812">Transmembrane</keyword>
<evidence type="ECO:0000256" key="2">
    <source>
        <dbReference type="SAM" id="Phobius"/>
    </source>
</evidence>
<feature type="compositionally biased region" description="Polar residues" evidence="1">
    <location>
        <begin position="195"/>
        <end position="208"/>
    </location>
</feature>
<dbReference type="Proteomes" id="UP001461498">
    <property type="component" value="Unassembled WGS sequence"/>
</dbReference>
<evidence type="ECO:0000256" key="1">
    <source>
        <dbReference type="SAM" id="MobiDB-lite"/>
    </source>
</evidence>
<feature type="region of interest" description="Disordered" evidence="1">
    <location>
        <begin position="99"/>
        <end position="222"/>
    </location>
</feature>
<evidence type="ECO:0008006" key="5">
    <source>
        <dbReference type="Google" id="ProtNLM"/>
    </source>
</evidence>
<proteinExistence type="predicted"/>
<sequence>MFALLSILQLAMVISKERVVMPYSLVVIAKLALSLLAALVSIIAAILFALQTDDRENDFVITRGESFYIQIVVIILAFLLFIASIYDVLFSRRLGGDPTMANKDPTGEHATTYNNPGFKERKQGTVSMTDASGKPYIRGSSNGSMATLSTTLSSNGSTVASSVTRSPLRSSLKKPRPTTQQAAGNGEQGLGIQNPGFSGSSPTPSRNGSVKRVRIQTNSTAV</sequence>
<comment type="caution">
    <text evidence="3">The sequence shown here is derived from an EMBL/GenBank/DDBJ whole genome shotgun (WGS) entry which is preliminary data.</text>
</comment>
<keyword evidence="2" id="KW-1133">Transmembrane helix</keyword>
<protein>
    <recommendedName>
        <fullName evidence="5">TRP C-terminal domain-containing protein</fullName>
    </recommendedName>
</protein>